<name>B9SMH0_RICCO</name>
<gene>
    <name evidence="1" type="ORF">RCOM_1075000</name>
</gene>
<protein>
    <submittedName>
        <fullName evidence="1">Uncharacterized protein</fullName>
    </submittedName>
</protein>
<accession>B9SMH0</accession>
<evidence type="ECO:0000313" key="2">
    <source>
        <dbReference type="Proteomes" id="UP000008311"/>
    </source>
</evidence>
<reference evidence="2" key="1">
    <citation type="journal article" date="2010" name="Nat. Biotechnol.">
        <title>Draft genome sequence of the oilseed species Ricinus communis.</title>
        <authorList>
            <person name="Chan A.P."/>
            <person name="Crabtree J."/>
            <person name="Zhao Q."/>
            <person name="Lorenzi H."/>
            <person name="Orvis J."/>
            <person name="Puiu D."/>
            <person name="Melake-Berhan A."/>
            <person name="Jones K.M."/>
            <person name="Redman J."/>
            <person name="Chen G."/>
            <person name="Cahoon E.B."/>
            <person name="Gedil M."/>
            <person name="Stanke M."/>
            <person name="Haas B.J."/>
            <person name="Wortman J.R."/>
            <person name="Fraser-Liggett C.M."/>
            <person name="Ravel J."/>
            <person name="Rabinowicz P.D."/>
        </authorList>
    </citation>
    <scope>NUCLEOTIDE SEQUENCE [LARGE SCALE GENOMIC DNA]</scope>
    <source>
        <strain evidence="2">cv. Hale</strain>
    </source>
</reference>
<dbReference type="AlphaFoldDB" id="B9SMH0"/>
<organism evidence="1 2">
    <name type="scientific">Ricinus communis</name>
    <name type="common">Castor bean</name>
    <dbReference type="NCBI Taxonomy" id="3988"/>
    <lineage>
        <taxon>Eukaryota</taxon>
        <taxon>Viridiplantae</taxon>
        <taxon>Streptophyta</taxon>
        <taxon>Embryophyta</taxon>
        <taxon>Tracheophyta</taxon>
        <taxon>Spermatophyta</taxon>
        <taxon>Magnoliopsida</taxon>
        <taxon>eudicotyledons</taxon>
        <taxon>Gunneridae</taxon>
        <taxon>Pentapetalae</taxon>
        <taxon>rosids</taxon>
        <taxon>fabids</taxon>
        <taxon>Malpighiales</taxon>
        <taxon>Euphorbiaceae</taxon>
        <taxon>Acalyphoideae</taxon>
        <taxon>Acalypheae</taxon>
        <taxon>Ricinus</taxon>
    </lineage>
</organism>
<dbReference type="EMBL" id="EQ974034">
    <property type="protein sequence ID" value="EEF35202.1"/>
    <property type="molecule type" value="Genomic_DNA"/>
</dbReference>
<dbReference type="InParanoid" id="B9SMH0"/>
<dbReference type="Proteomes" id="UP000008311">
    <property type="component" value="Unassembled WGS sequence"/>
</dbReference>
<proteinExistence type="predicted"/>
<keyword evidence="2" id="KW-1185">Reference proteome</keyword>
<sequence>MTLNNKLHSLTPITLRNNRSVVLTPLTQIVPPNPLIQTITELPTSELRTAPENISIKNPSSNTISPAKPLALHKRNRTAYHFKQRAIQHTEFCLAGTNLYKIAQEAIALQALLF</sequence>
<evidence type="ECO:0000313" key="1">
    <source>
        <dbReference type="EMBL" id="EEF35202.1"/>
    </source>
</evidence>